<dbReference type="InterPro" id="IPR036691">
    <property type="entry name" value="Endo/exonu/phosph_ase_sf"/>
</dbReference>
<reference evidence="1" key="1">
    <citation type="submission" date="2023-03" db="EMBL/GenBank/DDBJ databases">
        <title>Chromosome-level genomes of two armyworms, Mythimna separata and Mythimna loreyi, provide insights into the biosynthesis and reception of sex pheromones.</title>
        <authorList>
            <person name="Zhao H."/>
        </authorList>
    </citation>
    <scope>NUCLEOTIDE SEQUENCE</scope>
    <source>
        <strain evidence="1">BeijingLab</strain>
        <tissue evidence="1">Pupa</tissue>
    </source>
</reference>
<protein>
    <recommendedName>
        <fullName evidence="3">Endonuclease/exonuclease/phosphatase domain-containing protein</fullName>
    </recommendedName>
</protein>
<comment type="caution">
    <text evidence="1">The sequence shown here is derived from an EMBL/GenBank/DDBJ whole genome shotgun (WGS) entry which is preliminary data.</text>
</comment>
<dbReference type="SUPFAM" id="SSF56219">
    <property type="entry name" value="DNase I-like"/>
    <property type="match status" value="1"/>
</dbReference>
<dbReference type="AlphaFoldDB" id="A0AAD7Y6J5"/>
<evidence type="ECO:0000313" key="2">
    <source>
        <dbReference type="Proteomes" id="UP001231518"/>
    </source>
</evidence>
<organism evidence="1 2">
    <name type="scientific">Mythimna separata</name>
    <name type="common">Oriental armyworm</name>
    <name type="synonym">Pseudaletia separata</name>
    <dbReference type="NCBI Taxonomy" id="271217"/>
    <lineage>
        <taxon>Eukaryota</taxon>
        <taxon>Metazoa</taxon>
        <taxon>Ecdysozoa</taxon>
        <taxon>Arthropoda</taxon>
        <taxon>Hexapoda</taxon>
        <taxon>Insecta</taxon>
        <taxon>Pterygota</taxon>
        <taxon>Neoptera</taxon>
        <taxon>Endopterygota</taxon>
        <taxon>Lepidoptera</taxon>
        <taxon>Glossata</taxon>
        <taxon>Ditrysia</taxon>
        <taxon>Noctuoidea</taxon>
        <taxon>Noctuidae</taxon>
        <taxon>Noctuinae</taxon>
        <taxon>Hadenini</taxon>
        <taxon>Mythimna</taxon>
    </lineage>
</organism>
<evidence type="ECO:0008006" key="3">
    <source>
        <dbReference type="Google" id="ProtNLM"/>
    </source>
</evidence>
<dbReference type="Gene3D" id="3.60.10.10">
    <property type="entry name" value="Endonuclease/exonuclease/phosphatase"/>
    <property type="match status" value="1"/>
</dbReference>
<proteinExistence type="predicted"/>
<sequence length="219" mass="24046">MYARDDICYRRLRNLEDSRFPTLWTLVDTGLDEIIYACVYHSHNGVQETSGRTQHLSEAADAAQQRYPSAQLVLWGDFNARAGREMRKLAIALDLNQLVQGATRVPDVDSHTANCLHLLLTTDPDHYSVSICSPIGSSDHCLVKSVSVYSPPLGLGSAPALEAPGGFGDTSQQTGMACGLSSLRFGGPLAFLRKVPRRMQMPWRMCCDGGWSTTFHSVT</sequence>
<accession>A0AAD7Y6J5</accession>
<gene>
    <name evidence="1" type="ORF">PYW07_013487</name>
</gene>
<dbReference type="Proteomes" id="UP001231518">
    <property type="component" value="Chromosome 31"/>
</dbReference>
<evidence type="ECO:0000313" key="1">
    <source>
        <dbReference type="EMBL" id="KAJ8704193.1"/>
    </source>
</evidence>
<name>A0AAD7Y6J5_MYTSE</name>
<keyword evidence="2" id="KW-1185">Reference proteome</keyword>
<dbReference type="EMBL" id="JARGEI010000032">
    <property type="protein sequence ID" value="KAJ8704193.1"/>
    <property type="molecule type" value="Genomic_DNA"/>
</dbReference>